<dbReference type="RefSeq" id="WP_142454826.1">
    <property type="nucleotide sequence ID" value="NZ_FXTP01000010.1"/>
</dbReference>
<dbReference type="Proteomes" id="UP000317557">
    <property type="component" value="Unassembled WGS sequence"/>
</dbReference>
<feature type="transmembrane region" description="Helical" evidence="5">
    <location>
        <begin position="6"/>
        <end position="24"/>
    </location>
</feature>
<protein>
    <submittedName>
        <fullName evidence="6">PQ loop repeat-containing protein</fullName>
    </submittedName>
</protein>
<keyword evidence="3 5" id="KW-1133">Transmembrane helix</keyword>
<dbReference type="Gene3D" id="1.20.1280.290">
    <property type="match status" value="1"/>
</dbReference>
<proteinExistence type="predicted"/>
<dbReference type="OrthoDB" id="9798085at2"/>
<gene>
    <name evidence="6" type="ORF">SAMN06265219_1102</name>
</gene>
<feature type="transmembrane region" description="Helical" evidence="5">
    <location>
        <begin position="61"/>
        <end position="78"/>
    </location>
</feature>
<feature type="transmembrane region" description="Helical" evidence="5">
    <location>
        <begin position="36"/>
        <end position="55"/>
    </location>
</feature>
<keyword evidence="7" id="KW-1185">Reference proteome</keyword>
<dbReference type="EMBL" id="FXTP01000010">
    <property type="protein sequence ID" value="SMO77143.1"/>
    <property type="molecule type" value="Genomic_DNA"/>
</dbReference>
<dbReference type="AlphaFoldDB" id="A0A521DZI6"/>
<evidence type="ECO:0000313" key="6">
    <source>
        <dbReference type="EMBL" id="SMO77143.1"/>
    </source>
</evidence>
<evidence type="ECO:0000256" key="3">
    <source>
        <dbReference type="ARBA" id="ARBA00022989"/>
    </source>
</evidence>
<evidence type="ECO:0000313" key="7">
    <source>
        <dbReference type="Proteomes" id="UP000317557"/>
    </source>
</evidence>
<sequence length="88" mass="9776">MSGIELLGWLGFGILVAAWIPQTWETIKQGSTSMNIAFIIMYFSSSLMLTVYSVLIDDTVFTALNALLAIGSGINMYYKFFPRTVRPA</sequence>
<dbReference type="GO" id="GO:0016020">
    <property type="term" value="C:membrane"/>
    <property type="evidence" value="ECO:0007669"/>
    <property type="project" value="UniProtKB-SubCell"/>
</dbReference>
<name>A0A521DZI6_9BACT</name>
<evidence type="ECO:0000256" key="4">
    <source>
        <dbReference type="ARBA" id="ARBA00023136"/>
    </source>
</evidence>
<reference evidence="6 7" key="1">
    <citation type="submission" date="2017-05" db="EMBL/GenBank/DDBJ databases">
        <authorList>
            <person name="Varghese N."/>
            <person name="Submissions S."/>
        </authorList>
    </citation>
    <scope>NUCLEOTIDE SEQUENCE [LARGE SCALE GENOMIC DNA]</scope>
    <source>
        <strain evidence="6 7">DSM 21985</strain>
    </source>
</reference>
<organism evidence="6 7">
    <name type="scientific">Gracilimonas mengyeensis</name>
    <dbReference type="NCBI Taxonomy" id="1302730"/>
    <lineage>
        <taxon>Bacteria</taxon>
        <taxon>Pseudomonadati</taxon>
        <taxon>Balneolota</taxon>
        <taxon>Balneolia</taxon>
        <taxon>Balneolales</taxon>
        <taxon>Balneolaceae</taxon>
        <taxon>Gracilimonas</taxon>
    </lineage>
</organism>
<dbReference type="InterPro" id="IPR006603">
    <property type="entry name" value="PQ-loop_rpt"/>
</dbReference>
<evidence type="ECO:0000256" key="1">
    <source>
        <dbReference type="ARBA" id="ARBA00004141"/>
    </source>
</evidence>
<accession>A0A521DZI6</accession>
<evidence type="ECO:0000256" key="2">
    <source>
        <dbReference type="ARBA" id="ARBA00022692"/>
    </source>
</evidence>
<evidence type="ECO:0000256" key="5">
    <source>
        <dbReference type="SAM" id="Phobius"/>
    </source>
</evidence>
<keyword evidence="2 5" id="KW-0812">Transmembrane</keyword>
<dbReference type="Pfam" id="PF04193">
    <property type="entry name" value="PQ-loop"/>
    <property type="match status" value="1"/>
</dbReference>
<comment type="subcellular location">
    <subcellularLocation>
        <location evidence="1">Membrane</location>
        <topology evidence="1">Multi-pass membrane protein</topology>
    </subcellularLocation>
</comment>
<keyword evidence="4 5" id="KW-0472">Membrane</keyword>